<evidence type="ECO:0000313" key="5">
    <source>
        <dbReference type="Proteomes" id="UP000324143"/>
    </source>
</evidence>
<feature type="domain" description="AMP-binding enzyme C-terminal" evidence="3">
    <location>
        <begin position="120"/>
        <end position="213"/>
    </location>
</feature>
<evidence type="ECO:0000259" key="3">
    <source>
        <dbReference type="Pfam" id="PF13193"/>
    </source>
</evidence>
<dbReference type="AlphaFoldDB" id="A0A5D0MKU7"/>
<dbReference type="InterPro" id="IPR000873">
    <property type="entry name" value="AMP-dep_synth/lig_dom"/>
</dbReference>
<dbReference type="PANTHER" id="PTHR43272">
    <property type="entry name" value="LONG-CHAIN-FATTY-ACID--COA LIGASE"/>
    <property type="match status" value="1"/>
</dbReference>
<keyword evidence="5" id="KW-1185">Reference proteome</keyword>
<evidence type="ECO:0000256" key="1">
    <source>
        <dbReference type="ARBA" id="ARBA00024484"/>
    </source>
</evidence>
<evidence type="ECO:0000313" key="4">
    <source>
        <dbReference type="EMBL" id="TYB32223.1"/>
    </source>
</evidence>
<proteinExistence type="predicted"/>
<protein>
    <submittedName>
        <fullName evidence="4">Long-chain fatty acid--CoA ligase</fullName>
    </submittedName>
</protein>
<organism evidence="4 5">
    <name type="scientific">Candidatus Mcinerneyibacterium aminivorans</name>
    <dbReference type="NCBI Taxonomy" id="2703815"/>
    <lineage>
        <taxon>Bacteria</taxon>
        <taxon>Candidatus Macinerneyibacteriota</taxon>
        <taxon>Candidatus Mcinerneyibacteria</taxon>
        <taxon>Candidatus Mcinerneyibacteriales</taxon>
        <taxon>Candidatus Mcinerneyibacteriaceae</taxon>
        <taxon>Candidatus Mcinerneyibacterium</taxon>
    </lineage>
</organism>
<dbReference type="Gene3D" id="3.30.300.30">
    <property type="match status" value="1"/>
</dbReference>
<keyword evidence="4" id="KW-0436">Ligase</keyword>
<comment type="caution">
    <text evidence="4">The sequence shown here is derived from an EMBL/GenBank/DDBJ whole genome shotgun (WGS) entry which is preliminary data.</text>
</comment>
<name>A0A5D0MKU7_9BACT</name>
<dbReference type="Gene3D" id="3.40.50.12780">
    <property type="entry name" value="N-terminal domain of ligase-like"/>
    <property type="match status" value="1"/>
</dbReference>
<accession>A0A5D0MKU7</accession>
<gene>
    <name evidence="4" type="ORF">FXF47_00360</name>
</gene>
<comment type="catalytic activity">
    <reaction evidence="1">
        <text>a long-chain fatty acid + ATP + CoA = a long-chain fatty acyl-CoA + AMP + diphosphate</text>
        <dbReference type="Rhea" id="RHEA:15421"/>
        <dbReference type="ChEBI" id="CHEBI:30616"/>
        <dbReference type="ChEBI" id="CHEBI:33019"/>
        <dbReference type="ChEBI" id="CHEBI:57287"/>
        <dbReference type="ChEBI" id="CHEBI:57560"/>
        <dbReference type="ChEBI" id="CHEBI:83139"/>
        <dbReference type="ChEBI" id="CHEBI:456215"/>
        <dbReference type="EC" id="6.2.1.3"/>
    </reaction>
    <physiologicalReaction direction="left-to-right" evidence="1">
        <dbReference type="Rhea" id="RHEA:15422"/>
    </physiologicalReaction>
</comment>
<dbReference type="GO" id="GO:0016020">
    <property type="term" value="C:membrane"/>
    <property type="evidence" value="ECO:0007669"/>
    <property type="project" value="TreeGrafter"/>
</dbReference>
<evidence type="ECO:0000259" key="2">
    <source>
        <dbReference type="Pfam" id="PF00501"/>
    </source>
</evidence>
<dbReference type="Pfam" id="PF00501">
    <property type="entry name" value="AMP-binding"/>
    <property type="match status" value="1"/>
</dbReference>
<dbReference type="GO" id="GO:0004467">
    <property type="term" value="F:long-chain fatty acid-CoA ligase activity"/>
    <property type="evidence" value="ECO:0007669"/>
    <property type="project" value="UniProtKB-EC"/>
</dbReference>
<dbReference type="SUPFAM" id="SSF56801">
    <property type="entry name" value="Acetyl-CoA synthetase-like"/>
    <property type="match status" value="1"/>
</dbReference>
<feature type="domain" description="AMP-dependent synthetase/ligase" evidence="2">
    <location>
        <begin position="4"/>
        <end position="68"/>
    </location>
</feature>
<dbReference type="Proteomes" id="UP000324143">
    <property type="component" value="Unassembled WGS sequence"/>
</dbReference>
<reference evidence="4" key="1">
    <citation type="submission" date="2019-08" db="EMBL/GenBank/DDBJ databases">
        <title>Genomic characterization of a novel candidate phylum (ARYD3) from a high temperature, high salinity tertiary oil reservoir in north central Oklahoma, USA.</title>
        <authorList>
            <person name="Youssef N.H."/>
            <person name="Yadav A."/>
            <person name="Elshahed M.S."/>
        </authorList>
    </citation>
    <scope>NUCLEOTIDE SEQUENCE [LARGE SCALE GENOMIC DNA]</scope>
    <source>
        <strain evidence="4">ARYD3</strain>
    </source>
</reference>
<sequence>MAALGINVYEGYGLTETSPVVATGNPVHHKVGSVGLPLVNVDVKIENPDEEGNGEVLVKGESVMKGYYKLPEKTEEVLDDEGWFHTGDIGYIDDEGYLFITGRLKNVIVNKSGKNIYPEEIENKILKSEYVDEVVVISQKDEDKNEYPYAVIHPNMEAISSLETEKNKTYSNEDIKNLIGKEMAKAIEKLPYYKKPSGFEISYEELSKTSTNKVKRYLYE</sequence>
<dbReference type="InterPro" id="IPR045851">
    <property type="entry name" value="AMP-bd_C_sf"/>
</dbReference>
<dbReference type="InterPro" id="IPR025110">
    <property type="entry name" value="AMP-bd_C"/>
</dbReference>
<dbReference type="Pfam" id="PF13193">
    <property type="entry name" value="AMP-binding_C"/>
    <property type="match status" value="1"/>
</dbReference>
<dbReference type="PANTHER" id="PTHR43272:SF52">
    <property type="entry name" value="AMP-DEPENDENT SYNTHETASE_LIGASE DOMAIN-CONTAINING PROTEIN"/>
    <property type="match status" value="1"/>
</dbReference>
<dbReference type="InterPro" id="IPR042099">
    <property type="entry name" value="ANL_N_sf"/>
</dbReference>
<dbReference type="EMBL" id="VSIX01000003">
    <property type="protein sequence ID" value="TYB32223.1"/>
    <property type="molecule type" value="Genomic_DNA"/>
</dbReference>